<organism evidence="7 8">
    <name type="scientific">Sphingomonas morindae</name>
    <dbReference type="NCBI Taxonomy" id="1541170"/>
    <lineage>
        <taxon>Bacteria</taxon>
        <taxon>Pseudomonadati</taxon>
        <taxon>Pseudomonadota</taxon>
        <taxon>Alphaproteobacteria</taxon>
        <taxon>Sphingomonadales</taxon>
        <taxon>Sphingomonadaceae</taxon>
        <taxon>Sphingomonas</taxon>
    </lineage>
</organism>
<evidence type="ECO:0000313" key="8">
    <source>
        <dbReference type="Proteomes" id="UP001056937"/>
    </source>
</evidence>
<dbReference type="PANTHER" id="PTHR37422:SF17">
    <property type="entry name" value="O-ANTIGEN LIGASE"/>
    <property type="match status" value="1"/>
</dbReference>
<gene>
    <name evidence="7" type="ORF">LHA26_14375</name>
</gene>
<dbReference type="InterPro" id="IPR051533">
    <property type="entry name" value="WaaL-like"/>
</dbReference>
<dbReference type="GO" id="GO:0016874">
    <property type="term" value="F:ligase activity"/>
    <property type="evidence" value="ECO:0007669"/>
    <property type="project" value="UniProtKB-KW"/>
</dbReference>
<dbReference type="Pfam" id="PF04932">
    <property type="entry name" value="Wzy_C"/>
    <property type="match status" value="1"/>
</dbReference>
<evidence type="ECO:0000256" key="5">
    <source>
        <dbReference type="SAM" id="Phobius"/>
    </source>
</evidence>
<keyword evidence="4 5" id="KW-0472">Membrane</keyword>
<evidence type="ECO:0000256" key="4">
    <source>
        <dbReference type="ARBA" id="ARBA00023136"/>
    </source>
</evidence>
<sequence length="451" mass="49440">MTPSTGTTASRLQLRGRAELWLAIWVVAMLVVPIMGTFYPPETYFFAGAFNEQEFSSSKLMPVLLVLISASVGVVYVALRRRTKIRHDIAIYVYLLAVALSLAYSPEPGAAANRALRLLPPIGLAVLYAQLYPYRAMIRLMAIAFTISALLSIVMGAAFPGLGHSNLGGMYDSAWRGALGHKNTAGFVYSLGLLTATVGWLDRLIDRRLAVVCGLTCAFMIVMADSMTAVLAVSAALGLTLLLRGARIMRPEIRLLVVGIIVFALISLTMLVQAAPELIAAMIGRDLTLTGRTEVWSAVWDLIQKRPLGSYGYAFWQMDTPEREGIWTEVGYMALHTHNNWLDLWLQVGLLGLLAIAFDLLRSLATGFRDLLFDPRAAQASLPFAFLVVLIIRSMSEVEFEEPGTTGVFLLVWASIALRVGRLERRATRPAPRQPAPIAARRTMEAATLRS</sequence>
<dbReference type="RefSeq" id="WP_252166272.1">
    <property type="nucleotide sequence ID" value="NZ_CP084930.1"/>
</dbReference>
<protein>
    <submittedName>
        <fullName evidence="7">O-antigen ligase family protein</fullName>
    </submittedName>
</protein>
<dbReference type="InterPro" id="IPR007016">
    <property type="entry name" value="O-antigen_ligase-rel_domated"/>
</dbReference>
<keyword evidence="8" id="KW-1185">Reference proteome</keyword>
<reference evidence="7" key="1">
    <citation type="journal article" date="2022" name="Toxins">
        <title>Genomic Analysis of Sphingopyxis sp. USTB-05 for Biodegrading Cyanobacterial Hepatotoxins.</title>
        <authorList>
            <person name="Liu C."/>
            <person name="Xu Q."/>
            <person name="Zhao Z."/>
            <person name="Zhang H."/>
            <person name="Liu X."/>
            <person name="Yin C."/>
            <person name="Liu Y."/>
            <person name="Yan H."/>
        </authorList>
    </citation>
    <scope>NUCLEOTIDE SEQUENCE</scope>
    <source>
        <strain evidence="7">NBD5</strain>
    </source>
</reference>
<feature type="transmembrane region" description="Helical" evidence="5">
    <location>
        <begin position="141"/>
        <end position="163"/>
    </location>
</feature>
<proteinExistence type="predicted"/>
<comment type="subcellular location">
    <subcellularLocation>
        <location evidence="1">Membrane</location>
        <topology evidence="1">Multi-pass membrane protein</topology>
    </subcellularLocation>
</comment>
<evidence type="ECO:0000313" key="7">
    <source>
        <dbReference type="EMBL" id="USI72463.1"/>
    </source>
</evidence>
<feature type="transmembrane region" description="Helical" evidence="5">
    <location>
        <begin position="230"/>
        <end position="246"/>
    </location>
</feature>
<dbReference type="PANTHER" id="PTHR37422">
    <property type="entry name" value="TEICHURONIC ACID BIOSYNTHESIS PROTEIN TUAE"/>
    <property type="match status" value="1"/>
</dbReference>
<dbReference type="Proteomes" id="UP001056937">
    <property type="component" value="Chromosome 1"/>
</dbReference>
<evidence type="ECO:0000256" key="3">
    <source>
        <dbReference type="ARBA" id="ARBA00022989"/>
    </source>
</evidence>
<feature type="transmembrane region" description="Helical" evidence="5">
    <location>
        <begin position="60"/>
        <end position="77"/>
    </location>
</feature>
<feature type="transmembrane region" description="Helical" evidence="5">
    <location>
        <begin position="89"/>
        <end position="106"/>
    </location>
</feature>
<feature type="transmembrane region" description="Helical" evidence="5">
    <location>
        <begin position="253"/>
        <end position="275"/>
    </location>
</feature>
<evidence type="ECO:0000256" key="2">
    <source>
        <dbReference type="ARBA" id="ARBA00022692"/>
    </source>
</evidence>
<feature type="transmembrane region" description="Helical" evidence="5">
    <location>
        <begin position="20"/>
        <end position="40"/>
    </location>
</feature>
<name>A0ABY4X6C6_9SPHN</name>
<keyword evidence="3 5" id="KW-1133">Transmembrane helix</keyword>
<dbReference type="EMBL" id="CP084930">
    <property type="protein sequence ID" value="USI72463.1"/>
    <property type="molecule type" value="Genomic_DNA"/>
</dbReference>
<evidence type="ECO:0000256" key="1">
    <source>
        <dbReference type="ARBA" id="ARBA00004141"/>
    </source>
</evidence>
<keyword evidence="2 5" id="KW-0812">Transmembrane</keyword>
<feature type="domain" description="O-antigen ligase-related" evidence="6">
    <location>
        <begin position="215"/>
        <end position="356"/>
    </location>
</feature>
<accession>A0ABY4X6C6</accession>
<feature type="transmembrane region" description="Helical" evidence="5">
    <location>
        <begin position="183"/>
        <end position="201"/>
    </location>
</feature>
<keyword evidence="7" id="KW-0436">Ligase</keyword>
<evidence type="ECO:0000259" key="6">
    <source>
        <dbReference type="Pfam" id="PF04932"/>
    </source>
</evidence>